<reference evidence="3" key="1">
    <citation type="submission" date="2024-06" db="EMBL/GenBank/DDBJ databases">
        <authorList>
            <person name="Liu X."/>
            <person name="Lenzi L."/>
            <person name="Haldenby T S."/>
            <person name="Uol C."/>
        </authorList>
    </citation>
    <scope>NUCLEOTIDE SEQUENCE</scope>
</reference>
<gene>
    <name evidence="3" type="ORF">CDAUBV1_LOCUS14142</name>
</gene>
<feature type="transmembrane region" description="Helical" evidence="2">
    <location>
        <begin position="195"/>
        <end position="216"/>
    </location>
</feature>
<feature type="region of interest" description="Disordered" evidence="1">
    <location>
        <begin position="371"/>
        <end position="390"/>
    </location>
</feature>
<dbReference type="EMBL" id="CAXLJL010000589">
    <property type="protein sequence ID" value="CAL5139094.1"/>
    <property type="molecule type" value="Genomic_DNA"/>
</dbReference>
<feature type="transmembrane region" description="Helical" evidence="2">
    <location>
        <begin position="125"/>
        <end position="149"/>
    </location>
</feature>
<feature type="transmembrane region" description="Helical" evidence="2">
    <location>
        <begin position="236"/>
        <end position="264"/>
    </location>
</feature>
<dbReference type="Proteomes" id="UP001497525">
    <property type="component" value="Unassembled WGS sequence"/>
</dbReference>
<dbReference type="AlphaFoldDB" id="A0AAV2TS59"/>
<keyword evidence="2" id="KW-1133">Transmembrane helix</keyword>
<evidence type="ECO:0000313" key="4">
    <source>
        <dbReference type="Proteomes" id="UP001497525"/>
    </source>
</evidence>
<name>A0AAV2TS59_CALDB</name>
<evidence type="ECO:0000256" key="2">
    <source>
        <dbReference type="SAM" id="Phobius"/>
    </source>
</evidence>
<comment type="caution">
    <text evidence="3">The sequence shown here is derived from an EMBL/GenBank/DDBJ whole genome shotgun (WGS) entry which is preliminary data.</text>
</comment>
<feature type="transmembrane region" description="Helical" evidence="2">
    <location>
        <begin position="79"/>
        <end position="105"/>
    </location>
</feature>
<evidence type="ECO:0000256" key="1">
    <source>
        <dbReference type="SAM" id="MobiDB-lite"/>
    </source>
</evidence>
<sequence>MDIFYLLHSGIMATVLTKGVSWLTYKGVCIEHMNNLGCRLMNYLELFLLSSRININVMQSILCSVNSTVGRSWEISARVLSCGFSACLLIGAIQSLFITPLFNMWLVHDRFFCSPDPLWDKSLVMFARVHNTLFCQGLIQACVTVILNLTMIPIFRRIRYALQCVILIQSSKCEVFDSLNGIYRRLRRFRRRARITMWHTTTLAILRIFRSIMHFYAHQPVYSPRKETQVEDKCVWIVYLQAYVDLFTLAEFILISWHIGWFLLWSRDVRRWCITSFAKLFCNNRDLLGLLAYSLQNCRPDVRPFDQLSVRSKHEREMETFTILRGLTEEIPAKCGLQATRWLMKRNDLPFVLSVIRTRFQRIMEEDREKSAKNRVPRGSLKSVSTHWYL</sequence>
<proteinExistence type="predicted"/>
<keyword evidence="2" id="KW-0472">Membrane</keyword>
<accession>A0AAV2TS59</accession>
<evidence type="ECO:0000313" key="3">
    <source>
        <dbReference type="EMBL" id="CAL5139094.1"/>
    </source>
</evidence>
<organism evidence="3 4">
    <name type="scientific">Calicophoron daubneyi</name>
    <name type="common">Rumen fluke</name>
    <name type="synonym">Paramphistomum daubneyi</name>
    <dbReference type="NCBI Taxonomy" id="300641"/>
    <lineage>
        <taxon>Eukaryota</taxon>
        <taxon>Metazoa</taxon>
        <taxon>Spiralia</taxon>
        <taxon>Lophotrochozoa</taxon>
        <taxon>Platyhelminthes</taxon>
        <taxon>Trematoda</taxon>
        <taxon>Digenea</taxon>
        <taxon>Plagiorchiida</taxon>
        <taxon>Pronocephalata</taxon>
        <taxon>Paramphistomoidea</taxon>
        <taxon>Paramphistomidae</taxon>
        <taxon>Calicophoron</taxon>
    </lineage>
</organism>
<keyword evidence="2" id="KW-0812">Transmembrane</keyword>
<protein>
    <submittedName>
        <fullName evidence="3">Uncharacterized protein</fullName>
    </submittedName>
</protein>